<evidence type="ECO:0000259" key="5">
    <source>
        <dbReference type="Pfam" id="PF00413"/>
    </source>
</evidence>
<evidence type="ECO:0000256" key="2">
    <source>
        <dbReference type="ARBA" id="ARBA00022723"/>
    </source>
</evidence>
<dbReference type="InterPro" id="IPR001818">
    <property type="entry name" value="Pept_M10_metallopeptidase"/>
</dbReference>
<feature type="domain" description="Peptidase M10 metallopeptidase" evidence="5">
    <location>
        <begin position="27"/>
        <end position="162"/>
    </location>
</feature>
<evidence type="ECO:0000256" key="3">
    <source>
        <dbReference type="ARBA" id="ARBA00022801"/>
    </source>
</evidence>
<dbReference type="EC" id="3.4.24.-" evidence="6"/>
<dbReference type="EMBL" id="JAVAMP010000023">
    <property type="protein sequence ID" value="MDP5277060.1"/>
    <property type="molecule type" value="Genomic_DNA"/>
</dbReference>
<proteinExistence type="predicted"/>
<reference evidence="6 7" key="1">
    <citation type="submission" date="2023-08" db="EMBL/GenBank/DDBJ databases">
        <authorList>
            <person name="Park J.-S."/>
        </authorList>
    </citation>
    <scope>NUCLEOTIDE SEQUENCE [LARGE SCALE GENOMIC DNA]</scope>
    <source>
        <strain evidence="6 7">2205SS18-9</strain>
    </source>
</reference>
<dbReference type="Pfam" id="PF00413">
    <property type="entry name" value="Peptidase_M10"/>
    <property type="match status" value="1"/>
</dbReference>
<organism evidence="6 7">
    <name type="scientific">Chengkuizengella axinellae</name>
    <dbReference type="NCBI Taxonomy" id="3064388"/>
    <lineage>
        <taxon>Bacteria</taxon>
        <taxon>Bacillati</taxon>
        <taxon>Bacillota</taxon>
        <taxon>Bacilli</taxon>
        <taxon>Bacillales</taxon>
        <taxon>Paenibacillaceae</taxon>
        <taxon>Chengkuizengella</taxon>
    </lineage>
</organism>
<accession>A0ABT9J608</accession>
<keyword evidence="2" id="KW-0479">Metal-binding</keyword>
<dbReference type="SUPFAM" id="SSF55486">
    <property type="entry name" value="Metalloproteases ('zincins'), catalytic domain"/>
    <property type="match status" value="1"/>
</dbReference>
<dbReference type="Proteomes" id="UP001231941">
    <property type="component" value="Unassembled WGS sequence"/>
</dbReference>
<evidence type="ECO:0000256" key="1">
    <source>
        <dbReference type="ARBA" id="ARBA00022670"/>
    </source>
</evidence>
<sequence length="351" mass="39812">MPEPIKGSPTPYYNMRYPTISKTNSRAKIYYAIMFEPKKLDLKYKEKFENAWKTAIQKWTDLLDGYVDFEESYDVNNVNLFLRGEDKSNLDWVGINNTAVKETVDGKVTSEIKGNVAYLNMAYIQKDKYTDERAAAIAMHEIGHALSLDHNKSKNVSVMYDSAFSTFNNFLLSPTPTSLDTKPVKTVYLYPVGEAVSGLAPEQDLTHTLMEEDYSNPNDALQASDVAFEGIVLEKGDTITQDGENYWSSYKVRLDQPLKGCTMEPSEFTIHQFGGTEGGCVSRLKNLRYLLEGDRIVFMGKYRDDGILSAVNEWDGLFIQNPDSNRFSCARSVSRVSNIEYSFEQLLYSTI</sequence>
<evidence type="ECO:0000313" key="6">
    <source>
        <dbReference type="EMBL" id="MDP5277060.1"/>
    </source>
</evidence>
<dbReference type="InterPro" id="IPR024079">
    <property type="entry name" value="MetalloPept_cat_dom_sf"/>
</dbReference>
<name>A0ABT9J608_9BACL</name>
<keyword evidence="1" id="KW-0645">Protease</keyword>
<keyword evidence="7" id="KW-1185">Reference proteome</keyword>
<dbReference type="Gene3D" id="3.40.390.10">
    <property type="entry name" value="Collagenase (Catalytic Domain)"/>
    <property type="match status" value="1"/>
</dbReference>
<keyword evidence="4" id="KW-0862">Zinc</keyword>
<evidence type="ECO:0000313" key="7">
    <source>
        <dbReference type="Proteomes" id="UP001231941"/>
    </source>
</evidence>
<dbReference type="RefSeq" id="WP_305994360.1">
    <property type="nucleotide sequence ID" value="NZ_JAVAMP010000023.1"/>
</dbReference>
<keyword evidence="3 6" id="KW-0378">Hydrolase</keyword>
<gene>
    <name evidence="6" type="ORF">Q5Y73_23460</name>
</gene>
<protein>
    <submittedName>
        <fullName evidence="6">Matrixin family metalloprotease</fullName>
        <ecNumber evidence="6">3.4.24.-</ecNumber>
    </submittedName>
</protein>
<dbReference type="GO" id="GO:0008237">
    <property type="term" value="F:metallopeptidase activity"/>
    <property type="evidence" value="ECO:0007669"/>
    <property type="project" value="UniProtKB-KW"/>
</dbReference>
<keyword evidence="6" id="KW-0482">Metalloprotease</keyword>
<comment type="caution">
    <text evidence="6">The sequence shown here is derived from an EMBL/GenBank/DDBJ whole genome shotgun (WGS) entry which is preliminary data.</text>
</comment>
<evidence type="ECO:0000256" key="4">
    <source>
        <dbReference type="ARBA" id="ARBA00022833"/>
    </source>
</evidence>